<dbReference type="Proteomes" id="UP000503169">
    <property type="component" value="Chromosome"/>
</dbReference>
<evidence type="ECO:0000313" key="6">
    <source>
        <dbReference type="Proteomes" id="UP000236514"/>
    </source>
</evidence>
<reference evidence="2 5" key="1">
    <citation type="submission" date="2016-12" db="EMBL/GenBank/DDBJ databases">
        <title>Complete Genome Sequence of Lactobacillus fermentum Strain SNUV175, a Probiotic for Treatment of Bacterial Vaginosis.</title>
        <authorList>
            <person name="Lee S."/>
            <person name="You H.J."/>
            <person name="Kwon B."/>
            <person name="Ko G."/>
        </authorList>
    </citation>
    <scope>NUCLEOTIDE SEQUENCE [LARGE SCALE GENOMIC DNA]</scope>
    <source>
        <strain evidence="2 5">SNUV175</strain>
    </source>
</reference>
<proteinExistence type="predicted"/>
<protein>
    <submittedName>
        <fullName evidence="2 3">Transcriptional regulator</fullName>
    </submittedName>
</protein>
<dbReference type="PROSITE" id="PS50943">
    <property type="entry name" value="HTH_CROC1"/>
    <property type="match status" value="1"/>
</dbReference>
<dbReference type="EMBL" id="CP019030">
    <property type="protein sequence ID" value="APU45141.1"/>
    <property type="molecule type" value="Genomic_DNA"/>
</dbReference>
<dbReference type="Proteomes" id="UP000185427">
    <property type="component" value="Chromosome"/>
</dbReference>
<dbReference type="Pfam" id="PF01381">
    <property type="entry name" value="HTH_3"/>
    <property type="match status" value="1"/>
</dbReference>
<dbReference type="CDD" id="cd00093">
    <property type="entry name" value="HTH_XRE"/>
    <property type="match status" value="1"/>
</dbReference>
<accession>A0A1L7GSZ7</accession>
<dbReference type="InterPro" id="IPR001387">
    <property type="entry name" value="Cro/C1-type_HTH"/>
</dbReference>
<evidence type="ECO:0000313" key="5">
    <source>
        <dbReference type="Proteomes" id="UP000185427"/>
    </source>
</evidence>
<evidence type="ECO:0000259" key="1">
    <source>
        <dbReference type="PROSITE" id="PS50943"/>
    </source>
</evidence>
<reference evidence="3 6" key="2">
    <citation type="submission" date="2018-01" db="EMBL/GenBank/DDBJ databases">
        <title>Draft genome sequence of the feruloyl esterase-producing strain Lactobacillus fermentum CRL 1446, isolated from artisanal goat milk cheese.</title>
        <authorList>
            <person name="Abeijon Mukdsi M.C."/>
            <person name="Saavedra L."/>
            <person name="Gauffin Cano M.P."/>
            <person name="Hebert E.M."/>
            <person name="Medina R.B."/>
        </authorList>
    </citation>
    <scope>NUCLEOTIDE SEQUENCE [LARGE SCALE GENOMIC DNA]</scope>
    <source>
        <strain evidence="3 6">CRL 1446</strain>
    </source>
</reference>
<dbReference type="Gene3D" id="1.10.260.40">
    <property type="entry name" value="lambda repressor-like DNA-binding domains"/>
    <property type="match status" value="1"/>
</dbReference>
<dbReference type="InterPro" id="IPR010982">
    <property type="entry name" value="Lambda_DNA-bd_dom_sf"/>
</dbReference>
<dbReference type="GO" id="GO:0003677">
    <property type="term" value="F:DNA binding"/>
    <property type="evidence" value="ECO:0007669"/>
    <property type="project" value="InterPro"/>
</dbReference>
<gene>
    <name evidence="2" type="ORF">BUW47_01120</name>
    <name evidence="3" type="ORF">C1Y38_10240</name>
    <name evidence="4" type="ORF">HCY95_01415</name>
</gene>
<evidence type="ECO:0000313" key="7">
    <source>
        <dbReference type="Proteomes" id="UP000503169"/>
    </source>
</evidence>
<name>A0A1L7GSZ7_LIMFE</name>
<dbReference type="Proteomes" id="UP000236514">
    <property type="component" value="Unassembled WGS sequence"/>
</dbReference>
<dbReference type="SUPFAM" id="SSF47413">
    <property type="entry name" value="lambda repressor-like DNA-binding domains"/>
    <property type="match status" value="1"/>
</dbReference>
<evidence type="ECO:0000313" key="4">
    <source>
        <dbReference type="EMBL" id="QIX58976.1"/>
    </source>
</evidence>
<dbReference type="OrthoDB" id="2736659at2"/>
<sequence length="65" mass="7807">MWWDKVQPIMIRQNRSIYWLAKQTGILDNTLYQYKNKGVEPSFRNACRIADALQVSLLELREDDY</sequence>
<dbReference type="AlphaFoldDB" id="A0A1L7GSZ7"/>
<organism evidence="2 5">
    <name type="scientific">Limosilactobacillus fermentum</name>
    <name type="common">Lactobacillus fermentum</name>
    <dbReference type="NCBI Taxonomy" id="1613"/>
    <lineage>
        <taxon>Bacteria</taxon>
        <taxon>Bacillati</taxon>
        <taxon>Bacillota</taxon>
        <taxon>Bacilli</taxon>
        <taxon>Lactobacillales</taxon>
        <taxon>Lactobacillaceae</taxon>
        <taxon>Limosilactobacillus</taxon>
    </lineage>
</organism>
<dbReference type="EMBL" id="CP050919">
    <property type="protein sequence ID" value="QIX58976.1"/>
    <property type="molecule type" value="Genomic_DNA"/>
</dbReference>
<feature type="domain" description="HTH cro/C1-type" evidence="1">
    <location>
        <begin position="20"/>
        <end position="60"/>
    </location>
</feature>
<dbReference type="RefSeq" id="WP_023467091.1">
    <property type="nucleotide sequence ID" value="NZ_CP019030.1"/>
</dbReference>
<reference evidence="4 7" key="3">
    <citation type="submission" date="2020-04" db="EMBL/GenBank/DDBJ databases">
        <title>Novel strain L. Fermentum HFD1 producer antibacterial peptides.</title>
        <authorList>
            <person name="Ozhegov G.D."/>
            <person name="Pavlova A.S."/>
            <person name="Zhuravleva D.E."/>
            <person name="Gogoleva N.V."/>
            <person name="Shagimardanova E.I."/>
            <person name="Markelova M.I."/>
            <person name="Yarullina D.R."/>
            <person name="Kayumov A.R."/>
        </authorList>
    </citation>
    <scope>NUCLEOTIDE SEQUENCE [LARGE SCALE GENOMIC DNA]</scope>
    <source>
        <strain evidence="4 7">HFD1</strain>
    </source>
</reference>
<evidence type="ECO:0000313" key="2">
    <source>
        <dbReference type="EMBL" id="APU45141.1"/>
    </source>
</evidence>
<evidence type="ECO:0000313" key="3">
    <source>
        <dbReference type="EMBL" id="PNV57103.1"/>
    </source>
</evidence>
<dbReference type="EMBL" id="POTQ01000031">
    <property type="protein sequence ID" value="PNV57103.1"/>
    <property type="molecule type" value="Genomic_DNA"/>
</dbReference>